<feature type="compositionally biased region" description="Gly residues" evidence="14">
    <location>
        <begin position="61"/>
        <end position="70"/>
    </location>
</feature>
<keyword evidence="5 12" id="KW-0853">WD repeat</keyword>
<dbReference type="SMART" id="SM01167">
    <property type="entry name" value="DUF1900"/>
    <property type="match status" value="1"/>
</dbReference>
<feature type="region of interest" description="Disordered" evidence="14">
    <location>
        <begin position="34"/>
        <end position="203"/>
    </location>
</feature>
<feature type="compositionally biased region" description="Basic and acidic residues" evidence="14">
    <location>
        <begin position="279"/>
        <end position="301"/>
    </location>
</feature>
<dbReference type="GeneTree" id="ENSGT00940000156488"/>
<evidence type="ECO:0000256" key="8">
    <source>
        <dbReference type="ARBA" id="ARBA00023203"/>
    </source>
</evidence>
<dbReference type="InterPro" id="IPR019775">
    <property type="entry name" value="WD40_repeat_CS"/>
</dbReference>
<evidence type="ECO:0000256" key="3">
    <source>
        <dbReference type="ARBA" id="ARBA00022490"/>
    </source>
</evidence>
<evidence type="ECO:0000256" key="2">
    <source>
        <dbReference type="ARBA" id="ARBA00009482"/>
    </source>
</evidence>
<keyword evidence="6 13" id="KW-0677">Repeat</keyword>
<evidence type="ECO:0000313" key="16">
    <source>
        <dbReference type="Ensembl" id="ENSOMYP00000065494.2"/>
    </source>
</evidence>
<dbReference type="Pfam" id="PF08953">
    <property type="entry name" value="DUF1899"/>
    <property type="match status" value="1"/>
</dbReference>
<feature type="domain" description="DUF1899" evidence="15">
    <location>
        <begin position="1142"/>
        <end position="1206"/>
    </location>
</feature>
<sequence>MLLYTESFLDHCCVLTCISLFLLQRKQLQQPMGQKLNKVSEKEGVSTNASNGGQQSEPGEQGSGSGGTGSYGKTEGLSVSSSLASEQGGDELTANLALTDTLSEGPMSTSLGEEQSPLTAGGGNEGGDREGRAVTYDIEKPESVLNSERSTQHSEPKSQNKAAGSKKRAKTMEGQVRSKSLAGGWHSDSDTEDTTDMSNTEDLVISEATEEDFVLLEKDESWLSSDVRSAISKIRDKEKPLSVNRIVKEDTTSAAVVDKPQDPTTSPTDPKRNVSSAVDDQRLSEDRLQRSSGKKHQESSKKTSQKASSLGDETSKTQSLQQVTRDEVTSSTVNTYFVLSGNGSSGCNAHTQCSHTECSERADPHLAEPAGIVCRPKKAERTEAVKAMTENEAGKTVTCELKTGIQGKKPALLSIKSTHADSKPNDIYIKSPEEKDCTHEDLVLWNIVEELDEKTEALTTLNTKTKPAKRSETTDPVKSGSQTEKERKATATDEDPQVKDMQRREVKRDCVTDHRIEACESNRCEPEVLRASSACVPGHLDTPHPPQPPPRPKAKGTDKSGKSIQQFDNVESHCGNVSLQQQTETSTGKANEVSPSTDTCISITKYQHLAAEQSQSKTEAVLHDAKEELAGSCSSVKVEIEPVLQNAVISPSPIQILSVTERAKTSLSDETVNLTTGRGTNILSAASMSKKQVKVNVLSCSVPKMPQLITALSSCSLEQCNVIPLPSLSVPTLEDSDGQRQVVSMQMESQPVCYIAVITPPPIIHILPEREMESTSPTQQNNSMDFTQTEDKATSGASIDPYFAGERLKPKGPPPPVPKKPQNPFVKIPAAKTCCLDEQKICDDDYHKEEEKKRKKRRRHSHQVNKENACATAPQDMCVLWDNTGAAYTVPSNMYTPDNFDFSQQQRTPTREEKYRNIIDFDAWAQMVKRAAEEEEPKQLDMLDGQPFLEKQAKFKGPPPPVPKKPQKPFVLLETVAISEDITCPSDDEEIRELEQALCKRMKCDDDDDPEPPADTVSTDVRWKNFDHSDRIDIHSGLVEQRYRDTVSEHETETYRPVAELIKETNRMHQRIRHADWTKPLAAKSMIRHADRAKPLTAMSIAGAVGQGQSLKVSQMKKAFDVTKKPAEKPPEPELKKDMFRRVVRASKFRHVFGQAVKNDQCYDDIRVSRVTWDSSFCAVNPKFVAIIIEASGGGAFLVLPLLKTGRIDKAYPTVCGHTGPVLDIDWCPHNDHVIASGSEDCTVMVWQIPENGLVTPLAEPVVVLEGHSKRVGIVTWHPTARNVLMSAGCDNLIIIWNVGTGEAMIQLEDMHPDVIFSACWSRNGALICTACKDKKIRVIDPRKEKIVAEKDKAHDGARPMRAIFLADGNIFTTGFSRMSERQLALWNPKSMEEPISVHELDTSNGVLLPFYDADTNVVYLCGKGDSSIRYFEITDEAPFVHYLNTFSSKEPQRGMGYMPKRGLDVNKCEIARFYKLHERKCEPIIMTVPRKSDLFQDDLYPDTAGPDCAIEAEDWFDGKNGEPILISLKNGYVPGKNRDLKVVKKSNVLEGKLAKKAENTSPAQSKASPHPCTQNEGKLEELLREVKSLRDLVTLQDRRIAKLEDQISKVAI</sequence>
<dbReference type="PROSITE" id="PS50082">
    <property type="entry name" value="WD_REPEATS_2"/>
    <property type="match status" value="2"/>
</dbReference>
<evidence type="ECO:0000256" key="14">
    <source>
        <dbReference type="SAM" id="MobiDB-lite"/>
    </source>
</evidence>
<feature type="compositionally biased region" description="Polar residues" evidence="14">
    <location>
        <begin position="305"/>
        <end position="327"/>
    </location>
</feature>
<evidence type="ECO:0000256" key="5">
    <source>
        <dbReference type="ARBA" id="ARBA00022574"/>
    </source>
</evidence>
<feature type="region of interest" description="Disordered" evidence="14">
    <location>
        <begin position="535"/>
        <end position="563"/>
    </location>
</feature>
<reference evidence="16" key="3">
    <citation type="submission" date="2025-09" db="UniProtKB">
        <authorList>
            <consortium name="Ensembl"/>
        </authorList>
    </citation>
    <scope>IDENTIFICATION</scope>
</reference>
<evidence type="ECO:0000256" key="1">
    <source>
        <dbReference type="ARBA" id="ARBA00004529"/>
    </source>
</evidence>
<dbReference type="Pfam" id="PF16300">
    <property type="entry name" value="WD40_4"/>
    <property type="match status" value="1"/>
</dbReference>
<evidence type="ECO:0000313" key="17">
    <source>
        <dbReference type="Proteomes" id="UP000694395"/>
    </source>
</evidence>
<reference evidence="16" key="2">
    <citation type="submission" date="2025-08" db="UniProtKB">
        <authorList>
            <consortium name="Ensembl"/>
        </authorList>
    </citation>
    <scope>IDENTIFICATION</scope>
</reference>
<evidence type="ECO:0000256" key="6">
    <source>
        <dbReference type="ARBA" id="ARBA00022737"/>
    </source>
</evidence>
<organism evidence="16 17">
    <name type="scientific">Oncorhynchus mykiss</name>
    <name type="common">Rainbow trout</name>
    <name type="synonym">Salmo gairdneri</name>
    <dbReference type="NCBI Taxonomy" id="8022"/>
    <lineage>
        <taxon>Eukaryota</taxon>
        <taxon>Metazoa</taxon>
        <taxon>Chordata</taxon>
        <taxon>Craniata</taxon>
        <taxon>Vertebrata</taxon>
        <taxon>Euteleostomi</taxon>
        <taxon>Actinopterygii</taxon>
        <taxon>Neopterygii</taxon>
        <taxon>Teleostei</taxon>
        <taxon>Protacanthopterygii</taxon>
        <taxon>Salmoniformes</taxon>
        <taxon>Salmonidae</taxon>
        <taxon>Salmoninae</taxon>
        <taxon>Oncorhynchus</taxon>
    </lineage>
</organism>
<comment type="subcellular location">
    <subcellularLocation>
        <location evidence="1">Cytoplasm</location>
        <location evidence="1">Cytoskeleton</location>
        <location evidence="1">Stress fiber</location>
    </subcellularLocation>
</comment>
<dbReference type="InterPro" id="IPR015505">
    <property type="entry name" value="Coronin"/>
</dbReference>
<evidence type="ECO:0000259" key="15">
    <source>
        <dbReference type="SMART" id="SM01166"/>
    </source>
</evidence>
<feature type="compositionally biased region" description="Polar residues" evidence="14">
    <location>
        <begin position="96"/>
        <end position="118"/>
    </location>
</feature>
<dbReference type="InterPro" id="IPR015943">
    <property type="entry name" value="WD40/YVTN_repeat-like_dom_sf"/>
</dbReference>
<evidence type="ECO:0000256" key="11">
    <source>
        <dbReference type="ARBA" id="ARBA00046901"/>
    </source>
</evidence>
<dbReference type="InterPro" id="IPR036322">
    <property type="entry name" value="WD40_repeat_dom_sf"/>
</dbReference>
<dbReference type="GO" id="GO:0051015">
    <property type="term" value="F:actin filament binding"/>
    <property type="evidence" value="ECO:0007669"/>
    <property type="project" value="TreeGrafter"/>
</dbReference>
<dbReference type="PANTHER" id="PTHR10856:SF24">
    <property type="entry name" value="CORONIN-1B"/>
    <property type="match status" value="1"/>
</dbReference>
<feature type="repeat" description="WD" evidence="12">
    <location>
        <begin position="1215"/>
        <end position="1257"/>
    </location>
</feature>
<feature type="region of interest" description="Disordered" evidence="14">
    <location>
        <begin position="225"/>
        <end position="327"/>
    </location>
</feature>
<dbReference type="Ensembl" id="ENSOMYT00000071332.2">
    <property type="protein sequence ID" value="ENSOMYP00000065494.2"/>
    <property type="gene ID" value="ENSOMYG00000030236.2"/>
</dbReference>
<dbReference type="GO" id="GO:0007015">
    <property type="term" value="P:actin filament organization"/>
    <property type="evidence" value="ECO:0007669"/>
    <property type="project" value="TreeGrafter"/>
</dbReference>
<dbReference type="PROSITE" id="PS50294">
    <property type="entry name" value="WD_REPEATS_REGION"/>
    <property type="match status" value="2"/>
</dbReference>
<feature type="repeat" description="WD" evidence="12">
    <location>
        <begin position="1265"/>
        <end position="1307"/>
    </location>
</feature>
<proteinExistence type="inferred from homology"/>
<keyword evidence="7" id="KW-0175">Coiled coil</keyword>
<feature type="region of interest" description="Disordered" evidence="14">
    <location>
        <begin position="458"/>
        <end position="507"/>
    </location>
</feature>
<evidence type="ECO:0000256" key="7">
    <source>
        <dbReference type="ARBA" id="ARBA00023054"/>
    </source>
</evidence>
<comment type="function">
    <text evidence="10">Regulates leading edge dynamics and cell motility in fibroblasts. May be involved in cytokinesis and signal transduction.</text>
</comment>
<evidence type="ECO:0000256" key="9">
    <source>
        <dbReference type="ARBA" id="ARBA00023212"/>
    </source>
</evidence>
<keyword evidence="4" id="KW-0597">Phosphoprotein</keyword>
<comment type="subunit">
    <text evidence="11">Forms homooligomers, but does not form complexes with the other coronins. Interacts with Arp2/3 complex components, including ACTR2, ARPC1B and ARPC2. Binds actin.</text>
</comment>
<evidence type="ECO:0000256" key="4">
    <source>
        <dbReference type="ARBA" id="ARBA00022553"/>
    </source>
</evidence>
<comment type="similarity">
    <text evidence="2 13">Belongs to the WD repeat coronin family.</text>
</comment>
<dbReference type="Pfam" id="PF00400">
    <property type="entry name" value="WD40"/>
    <property type="match status" value="3"/>
</dbReference>
<feature type="compositionally biased region" description="Polar residues" evidence="14">
    <location>
        <begin position="262"/>
        <end position="278"/>
    </location>
</feature>
<evidence type="ECO:0000256" key="10">
    <source>
        <dbReference type="ARBA" id="ARBA00024891"/>
    </source>
</evidence>
<feature type="compositionally biased region" description="Basic and acidic residues" evidence="14">
    <location>
        <begin position="233"/>
        <end position="251"/>
    </location>
</feature>
<feature type="compositionally biased region" description="Basic and acidic residues" evidence="14">
    <location>
        <begin position="126"/>
        <end position="142"/>
    </location>
</feature>
<keyword evidence="8" id="KW-0009">Actin-binding</keyword>
<dbReference type="PANTHER" id="PTHR10856">
    <property type="entry name" value="CORONIN"/>
    <property type="match status" value="1"/>
</dbReference>
<dbReference type="GO" id="GO:0016477">
    <property type="term" value="P:cell migration"/>
    <property type="evidence" value="ECO:0007669"/>
    <property type="project" value="TreeGrafter"/>
</dbReference>
<dbReference type="PROSITE" id="PS00678">
    <property type="entry name" value="WD_REPEATS_1"/>
    <property type="match status" value="1"/>
</dbReference>
<accession>A0A8C7SFP7</accession>
<dbReference type="SMART" id="SM00320">
    <property type="entry name" value="WD40"/>
    <property type="match status" value="3"/>
</dbReference>
<dbReference type="SUPFAM" id="SSF50978">
    <property type="entry name" value="WD40 repeat-like"/>
    <property type="match status" value="1"/>
</dbReference>
<keyword evidence="3" id="KW-0963">Cytoplasm</keyword>
<dbReference type="InterPro" id="IPR001680">
    <property type="entry name" value="WD40_rpt"/>
</dbReference>
<evidence type="ECO:0000256" key="13">
    <source>
        <dbReference type="RuleBase" id="RU280818"/>
    </source>
</evidence>
<dbReference type="Gene3D" id="2.130.10.10">
    <property type="entry name" value="YVTN repeat-like/Quinoprotein amine dehydrogenase"/>
    <property type="match status" value="1"/>
</dbReference>
<keyword evidence="9" id="KW-0206">Cytoskeleton</keyword>
<name>A0A8C7SFP7_ONCMY</name>
<feature type="region of interest" description="Disordered" evidence="14">
    <location>
        <begin position="1554"/>
        <end position="1576"/>
    </location>
</feature>
<reference evidence="16" key="1">
    <citation type="submission" date="2020-07" db="EMBL/GenBank/DDBJ databases">
        <title>A long reads based de novo assembly of the rainbow trout Arlee double haploid line genome.</title>
        <authorList>
            <person name="Gao G."/>
            <person name="Palti Y."/>
        </authorList>
    </citation>
    <scope>NUCLEOTIDE SEQUENCE [LARGE SCALE GENOMIC DNA]</scope>
</reference>
<dbReference type="FunFam" id="2.130.10.10:FF:000003">
    <property type="entry name" value="Coronin"/>
    <property type="match status" value="1"/>
</dbReference>
<feature type="compositionally biased region" description="Polar residues" evidence="14">
    <location>
        <begin position="1560"/>
        <end position="1576"/>
    </location>
</feature>
<dbReference type="InterPro" id="IPR015048">
    <property type="entry name" value="DUF1899"/>
</dbReference>
<dbReference type="GO" id="GO:0001725">
    <property type="term" value="C:stress fiber"/>
    <property type="evidence" value="ECO:0007669"/>
    <property type="project" value="UniProtKB-SubCell"/>
</dbReference>
<feature type="compositionally biased region" description="Basic and acidic residues" evidence="14">
    <location>
        <begin position="483"/>
        <end position="507"/>
    </location>
</feature>
<evidence type="ECO:0000256" key="12">
    <source>
        <dbReference type="PROSITE-ProRule" id="PRU00221"/>
    </source>
</evidence>
<keyword evidence="17" id="KW-1185">Reference proteome</keyword>
<gene>
    <name evidence="16" type="primary">cor1c</name>
</gene>
<dbReference type="SMART" id="SM01166">
    <property type="entry name" value="DUF1899"/>
    <property type="match status" value="1"/>
</dbReference>
<protein>
    <recommendedName>
        <fullName evidence="13">Coronin</fullName>
    </recommendedName>
</protein>
<dbReference type="Proteomes" id="UP000694395">
    <property type="component" value="Chromosome 5"/>
</dbReference>